<evidence type="ECO:0000313" key="5">
    <source>
        <dbReference type="Proteomes" id="UP001597510"/>
    </source>
</evidence>
<dbReference type="InterPro" id="IPR003961">
    <property type="entry name" value="FN3_dom"/>
</dbReference>
<feature type="signal peptide" evidence="2">
    <location>
        <begin position="1"/>
        <end position="22"/>
    </location>
</feature>
<dbReference type="Gene3D" id="2.60.120.1060">
    <property type="entry name" value="NPCBM/NEW2 domain"/>
    <property type="match status" value="1"/>
</dbReference>
<feature type="chain" id="PRO_5045930422" evidence="2">
    <location>
        <begin position="23"/>
        <end position="858"/>
    </location>
</feature>
<name>A0ABW5J6F1_9BACT</name>
<organism evidence="4 5">
    <name type="scientific">Emticicia soli</name>
    <dbReference type="NCBI Taxonomy" id="2027878"/>
    <lineage>
        <taxon>Bacteria</taxon>
        <taxon>Pseudomonadati</taxon>
        <taxon>Bacteroidota</taxon>
        <taxon>Cytophagia</taxon>
        <taxon>Cytophagales</taxon>
        <taxon>Leadbetterellaceae</taxon>
        <taxon>Emticicia</taxon>
    </lineage>
</organism>
<dbReference type="Pfam" id="PF08305">
    <property type="entry name" value="NPCBM"/>
    <property type="match status" value="1"/>
</dbReference>
<keyword evidence="1" id="KW-0378">Hydrolase</keyword>
<dbReference type="SMART" id="SM00776">
    <property type="entry name" value="NPCBM"/>
    <property type="match status" value="1"/>
</dbReference>
<dbReference type="Pfam" id="PF03629">
    <property type="entry name" value="SASA"/>
    <property type="match status" value="1"/>
</dbReference>
<keyword evidence="5" id="KW-1185">Reference proteome</keyword>
<dbReference type="SUPFAM" id="SSF52266">
    <property type="entry name" value="SGNH hydrolase"/>
    <property type="match status" value="1"/>
</dbReference>
<dbReference type="InterPro" id="IPR005181">
    <property type="entry name" value="SASA"/>
</dbReference>
<dbReference type="Proteomes" id="UP001597510">
    <property type="component" value="Unassembled WGS sequence"/>
</dbReference>
<reference evidence="5" key="1">
    <citation type="journal article" date="2019" name="Int. J. Syst. Evol. Microbiol.">
        <title>The Global Catalogue of Microorganisms (GCM) 10K type strain sequencing project: providing services to taxonomists for standard genome sequencing and annotation.</title>
        <authorList>
            <consortium name="The Broad Institute Genomics Platform"/>
            <consortium name="The Broad Institute Genome Sequencing Center for Infectious Disease"/>
            <person name="Wu L."/>
            <person name="Ma J."/>
        </authorList>
    </citation>
    <scope>NUCLEOTIDE SEQUENCE [LARGE SCALE GENOMIC DNA]</scope>
    <source>
        <strain evidence="5">KCTC 52344</strain>
    </source>
</reference>
<dbReference type="PROSITE" id="PS50853">
    <property type="entry name" value="FN3"/>
    <property type="match status" value="1"/>
</dbReference>
<dbReference type="InterPro" id="IPR038637">
    <property type="entry name" value="NPCBM_sf"/>
</dbReference>
<evidence type="ECO:0000259" key="3">
    <source>
        <dbReference type="PROSITE" id="PS50853"/>
    </source>
</evidence>
<sequence length="858" mass="93060">MTLKTLHLLLLVSLITLLQSNAQISITFPMENAVFQRNQFNFASLSIAGNYPANTTVSSVQARLINPGNESIARDWTTIQNNPTGGVFTGTLTGVAGGWYRLELRSFTNGNVSGTATLNRVGIGEVFLIAGQSNAQGLDNVGYPATDERVVTHNELSWYDNNAGQCDNKFPNYPSFSQITNSTISKTGFSSWCYGKLGDMLTSRLGVPVAFFNGAATSTSSINWRESSNGQPTENHYNPSQPTFCNQQGVPYTGLKRIMNYYASVFGVRAILWHHGETDNYINTTGSAYLDNMYYIINKSRSDFGSTIPWVISKATLFNDTDTQADIKVAQQNLGNDNGNKLFSGPDTDALPGPANRADGVHFKLEALPDLANLWNASLDGNFFSNATPITAKTLPVVNVNIINTEFQLTAPGGYVAYKWVRLDAGNTDYEDPAEATTQVISRTSGTYRCYLTDSQGNITFTQPVICGCTGAVNCNGMTYLSNMVACTAISGLGAVRYDQSHSGNPIKLKGTTYPKGIGCHANSEITYKLNGNFGRFISDIGIDDAIDANDTQSSAYFRVYVDNILKYQSPLLSRSSPTIKININVQGGQELKIITNQGPDNFNSDHTDWAGARLHCIDNQSPTIPANLHESQISQNCATLNWSASTDNMEVDKYYIYLSNVLIDSVDAPLTTYRIKNLEASYYYTATVRAKDYSGNLSAASNTVEIITLSNLVVAAKPQTINIGQYSLLETSFNFSCPGGTIIWSTGATTNSITVSPTVTTDYTAACKINECISNVSTVTVKVNPNCTTSYNFVSPENDFTGSETNLSLRATTVISAQNSILNNAKVVYQAGQAIMLEPGFKTETGTVFMARIAGCN</sequence>
<proteinExistence type="predicted"/>
<dbReference type="InterPro" id="IPR055015">
    <property type="entry name" value="GCX_COOH"/>
</dbReference>
<dbReference type="Gene3D" id="3.40.50.1110">
    <property type="entry name" value="SGNH hydrolase"/>
    <property type="match status" value="1"/>
</dbReference>
<gene>
    <name evidence="4" type="ORF">ACFSR2_06350</name>
</gene>
<evidence type="ECO:0000256" key="1">
    <source>
        <dbReference type="ARBA" id="ARBA00022801"/>
    </source>
</evidence>
<dbReference type="EMBL" id="JBHULC010000005">
    <property type="protein sequence ID" value="MFD2520495.1"/>
    <property type="molecule type" value="Genomic_DNA"/>
</dbReference>
<dbReference type="InterPro" id="IPR036116">
    <property type="entry name" value="FN3_sf"/>
</dbReference>
<dbReference type="InterPro" id="IPR036514">
    <property type="entry name" value="SGNH_hydro_sf"/>
</dbReference>
<dbReference type="Gene3D" id="2.60.40.10">
    <property type="entry name" value="Immunoglobulins"/>
    <property type="match status" value="1"/>
</dbReference>
<feature type="domain" description="Fibronectin type-III" evidence="3">
    <location>
        <begin position="625"/>
        <end position="712"/>
    </location>
</feature>
<keyword evidence="2" id="KW-0732">Signal</keyword>
<dbReference type="CDD" id="cd00063">
    <property type="entry name" value="FN3"/>
    <property type="match status" value="1"/>
</dbReference>
<dbReference type="SUPFAM" id="SSF49785">
    <property type="entry name" value="Galactose-binding domain-like"/>
    <property type="match status" value="1"/>
</dbReference>
<comment type="caution">
    <text evidence="4">The sequence shown here is derived from an EMBL/GenBank/DDBJ whole genome shotgun (WGS) entry which is preliminary data.</text>
</comment>
<dbReference type="InterPro" id="IPR008979">
    <property type="entry name" value="Galactose-bd-like_sf"/>
</dbReference>
<dbReference type="SUPFAM" id="SSF49265">
    <property type="entry name" value="Fibronectin type III"/>
    <property type="match status" value="1"/>
</dbReference>
<evidence type="ECO:0000256" key="2">
    <source>
        <dbReference type="SAM" id="SignalP"/>
    </source>
</evidence>
<dbReference type="InterPro" id="IPR013222">
    <property type="entry name" value="Glyco_hyd_98_carb-bd"/>
</dbReference>
<protein>
    <submittedName>
        <fullName evidence="4">NPCBM/NEW2 domain-containing protein</fullName>
    </submittedName>
</protein>
<dbReference type="InterPro" id="IPR013783">
    <property type="entry name" value="Ig-like_fold"/>
</dbReference>
<dbReference type="NCBIfam" id="NF045639">
    <property type="entry name" value="GCX_COOH"/>
    <property type="match status" value="1"/>
</dbReference>
<evidence type="ECO:0000313" key="4">
    <source>
        <dbReference type="EMBL" id="MFD2520495.1"/>
    </source>
</evidence>
<dbReference type="RefSeq" id="WP_340239141.1">
    <property type="nucleotide sequence ID" value="NZ_JBBEWC010000011.1"/>
</dbReference>
<accession>A0ABW5J6F1</accession>
<dbReference type="Pfam" id="PF00041">
    <property type="entry name" value="fn3"/>
    <property type="match status" value="1"/>
</dbReference>